<accession>A0ABZ0HW86</accession>
<dbReference type="EMBL" id="CP136862">
    <property type="protein sequence ID" value="WOJ91552.1"/>
    <property type="molecule type" value="Genomic_DNA"/>
</dbReference>
<reference evidence="3 4" key="1">
    <citation type="submission" date="2023-10" db="EMBL/GenBank/DDBJ databases">
        <title>Novel methanotroph of the genus Methylocapsa from a subarctic wetland.</title>
        <authorList>
            <person name="Belova S.E."/>
            <person name="Oshkin I.Y."/>
            <person name="Miroshnikov K."/>
            <person name="Dedysh S.N."/>
        </authorList>
    </citation>
    <scope>NUCLEOTIDE SEQUENCE [LARGE SCALE GENOMIC DNA]</scope>
    <source>
        <strain evidence="3 4">RX1</strain>
    </source>
</reference>
<dbReference type="PANTHER" id="PTHR42680">
    <property type="entry name" value="DCTP DEAMINASE"/>
    <property type="match status" value="1"/>
</dbReference>
<dbReference type="Pfam" id="PF22569">
    <property type="entry name" value="DCD_C"/>
    <property type="match status" value="1"/>
</dbReference>
<keyword evidence="3" id="KW-0378">Hydrolase</keyword>
<dbReference type="Proteomes" id="UP001626536">
    <property type="component" value="Chromosome"/>
</dbReference>
<feature type="domain" description="2'-deoxycytidine 5'-triphosphate deaminase N-terminal" evidence="1">
    <location>
        <begin position="28"/>
        <end position="189"/>
    </location>
</feature>
<feature type="domain" description="2'-deoxycytidine 5'-triphosphate deaminase C-terminal" evidence="2">
    <location>
        <begin position="204"/>
        <end position="393"/>
    </location>
</feature>
<dbReference type="SUPFAM" id="SSF51283">
    <property type="entry name" value="dUTPase-like"/>
    <property type="match status" value="2"/>
</dbReference>
<protein>
    <submittedName>
        <fullName evidence="3">2'-deoxycytidine 5'-triphosphate deaminase</fullName>
        <ecNumber evidence="3">3.5.4.13</ecNumber>
    </submittedName>
</protein>
<keyword evidence="4" id="KW-1185">Reference proteome</keyword>
<organism evidence="3 4">
    <name type="scientific">Methylocapsa polymorpha</name>
    <dbReference type="NCBI Taxonomy" id="3080828"/>
    <lineage>
        <taxon>Bacteria</taxon>
        <taxon>Pseudomonadati</taxon>
        <taxon>Pseudomonadota</taxon>
        <taxon>Alphaproteobacteria</taxon>
        <taxon>Hyphomicrobiales</taxon>
        <taxon>Beijerinckiaceae</taxon>
        <taxon>Methylocapsa</taxon>
    </lineage>
</organism>
<dbReference type="InterPro" id="IPR010550">
    <property type="entry name" value="DCD_N"/>
</dbReference>
<evidence type="ECO:0000259" key="1">
    <source>
        <dbReference type="Pfam" id="PF06559"/>
    </source>
</evidence>
<sequence length="395" mass="44710">MPSLFAKSDHSQDAEPSLFGASDFGNQFGLLPREKIELMIRRKMILGLEKIEERQFQPASLDLRLGARAYRVRASFLPGMGRKVSDQLQDLQTDVISLEGKGAILERGCVYVIPLLEHLNLLESFSAVANPKSSTGRLDIFTRLITDNSEVFDRVARAYEGPLYAEVSPRSFSVRVRKGSKLNQIRFRRLHSQQLERTDFGVDERELRTRHEKIPLVDGDLELRRNGLVLRVGLSAETPGNVVGYRAQKYTDILDIDEVGAYNLSDYWEPVRARLDRRLILDPDVFYILASRERLHIPSDLAAEMVPIDPAMGEFRVHYAGFFDPGFGAAPDNRPSARAVLEVRSYEVPFILEDGQVIGRLVFEKMAEPPQVLYGESDTSNYQGQGLKLSKHFRA</sequence>
<evidence type="ECO:0000313" key="4">
    <source>
        <dbReference type="Proteomes" id="UP001626536"/>
    </source>
</evidence>
<dbReference type="InterPro" id="IPR036157">
    <property type="entry name" value="dUTPase-like_sf"/>
</dbReference>
<dbReference type="Gene3D" id="2.70.40.10">
    <property type="match status" value="2"/>
</dbReference>
<dbReference type="EC" id="3.5.4.13" evidence="3"/>
<dbReference type="Pfam" id="PF06559">
    <property type="entry name" value="DCD_N"/>
    <property type="match status" value="1"/>
</dbReference>
<dbReference type="GO" id="GO:0008829">
    <property type="term" value="F:dCTP deaminase activity"/>
    <property type="evidence" value="ECO:0007669"/>
    <property type="project" value="UniProtKB-EC"/>
</dbReference>
<evidence type="ECO:0000259" key="2">
    <source>
        <dbReference type="Pfam" id="PF22569"/>
    </source>
</evidence>
<dbReference type="InterPro" id="IPR053811">
    <property type="entry name" value="DCD_C"/>
</dbReference>
<gene>
    <name evidence="3" type="ORF">RZS28_14850</name>
</gene>
<dbReference type="PANTHER" id="PTHR42680:SF3">
    <property type="entry name" value="DCTP DEAMINASE"/>
    <property type="match status" value="1"/>
</dbReference>
<proteinExistence type="predicted"/>
<dbReference type="NCBIfam" id="NF005734">
    <property type="entry name" value="PRK07559.1"/>
    <property type="match status" value="1"/>
</dbReference>
<evidence type="ECO:0000313" key="3">
    <source>
        <dbReference type="EMBL" id="WOJ91552.1"/>
    </source>
</evidence>
<name>A0ABZ0HW86_9HYPH</name>